<dbReference type="Proteomes" id="UP000000543">
    <property type="component" value="Chromosome"/>
</dbReference>
<reference evidence="3 4" key="1">
    <citation type="journal article" date="2005" name="J. Bacteriol.">
        <title>Whole-genome sequencing of Staphylococcus haemolyticus uncovers the extreme plasticity of its genome and the evolution of human-colonizing staphylococcal species.</title>
        <authorList>
            <person name="Takeuchi F."/>
            <person name="Watanabe S."/>
            <person name="Baba T."/>
            <person name="Yuzawa H."/>
            <person name="Ito T."/>
            <person name="Morimoto Y."/>
            <person name="Kuroda M."/>
            <person name="Cui L."/>
            <person name="Takahashi M."/>
            <person name="Ankai A."/>
            <person name="Baba S."/>
            <person name="Fukui S."/>
            <person name="Lee J.C."/>
            <person name="Hiramatsu K."/>
        </authorList>
    </citation>
    <scope>NUCLEOTIDE SEQUENCE [LARGE SCALE GENOMIC DNA]</scope>
    <source>
        <strain evidence="3 4">JCSC1435</strain>
    </source>
</reference>
<protein>
    <submittedName>
        <fullName evidence="3">Replication initiation protein Rep</fullName>
    </submittedName>
</protein>
<evidence type="ECO:0000256" key="2">
    <source>
        <dbReference type="ARBA" id="ARBA00022705"/>
    </source>
</evidence>
<dbReference type="GO" id="GO:0003677">
    <property type="term" value="F:DNA binding"/>
    <property type="evidence" value="ECO:0007669"/>
    <property type="project" value="InterPro"/>
</dbReference>
<organism evidence="3 4">
    <name type="scientific">Staphylococcus haemolyticus (strain JCSC1435)</name>
    <dbReference type="NCBI Taxonomy" id="279808"/>
    <lineage>
        <taxon>Bacteria</taxon>
        <taxon>Bacillati</taxon>
        <taxon>Bacillota</taxon>
        <taxon>Bacilli</taxon>
        <taxon>Bacillales</taxon>
        <taxon>Staphylococcaceae</taxon>
        <taxon>Staphylococcus</taxon>
    </lineage>
</organism>
<name>Q4L422_STAHJ</name>
<keyword evidence="2" id="KW-0235">DNA replication</keyword>
<evidence type="ECO:0000256" key="1">
    <source>
        <dbReference type="ARBA" id="ARBA00008909"/>
    </source>
</evidence>
<dbReference type="InterPro" id="IPR000989">
    <property type="entry name" value="Rep"/>
</dbReference>
<comment type="similarity">
    <text evidence="1">Belongs to the Gram-positive plasmids replication protein type 1 family.</text>
</comment>
<dbReference type="AlphaFoldDB" id="Q4L422"/>
<proteinExistence type="inferred from homology"/>
<gene>
    <name evidence="3" type="ordered locus">SH2296</name>
</gene>
<evidence type="ECO:0000313" key="4">
    <source>
        <dbReference type="Proteomes" id="UP000000543"/>
    </source>
</evidence>
<dbReference type="EMBL" id="AP006716">
    <property type="protein sequence ID" value="BAE05605.1"/>
    <property type="molecule type" value="Genomic_DNA"/>
</dbReference>
<evidence type="ECO:0000313" key="3">
    <source>
        <dbReference type="EMBL" id="BAE05605.1"/>
    </source>
</evidence>
<accession>Q4L422</accession>
<dbReference type="eggNOG" id="COG5655">
    <property type="taxonomic scope" value="Bacteria"/>
</dbReference>
<dbReference type="KEGG" id="sha:SH2296"/>
<dbReference type="HOGENOM" id="CLU_175619_0_0_9"/>
<dbReference type="Pfam" id="PF01446">
    <property type="entry name" value="Rep_1"/>
    <property type="match status" value="1"/>
</dbReference>
<sequence>MAKYSGKDSDYLINQKVFDAFYKSLKGKQILVYSGLFKEARKKLKNGDLDYLKEVDPTEYIYQIFYHWNQKEYLASEIFDLTEEEKRKINHQMIDEIDEEI</sequence>
<dbReference type="GO" id="GO:0006260">
    <property type="term" value="P:DNA replication"/>
    <property type="evidence" value="ECO:0007669"/>
    <property type="project" value="UniProtKB-KW"/>
</dbReference>